<keyword evidence="2" id="KW-1185">Reference proteome</keyword>
<proteinExistence type="predicted"/>
<dbReference type="Proteomes" id="UP000828941">
    <property type="component" value="Chromosome 10"/>
</dbReference>
<comment type="caution">
    <text evidence="1">The sequence shown here is derived from an EMBL/GenBank/DDBJ whole genome shotgun (WGS) entry which is preliminary data.</text>
</comment>
<organism evidence="1 2">
    <name type="scientific">Bauhinia variegata</name>
    <name type="common">Purple orchid tree</name>
    <name type="synonym">Phanera variegata</name>
    <dbReference type="NCBI Taxonomy" id="167791"/>
    <lineage>
        <taxon>Eukaryota</taxon>
        <taxon>Viridiplantae</taxon>
        <taxon>Streptophyta</taxon>
        <taxon>Embryophyta</taxon>
        <taxon>Tracheophyta</taxon>
        <taxon>Spermatophyta</taxon>
        <taxon>Magnoliopsida</taxon>
        <taxon>eudicotyledons</taxon>
        <taxon>Gunneridae</taxon>
        <taxon>Pentapetalae</taxon>
        <taxon>rosids</taxon>
        <taxon>fabids</taxon>
        <taxon>Fabales</taxon>
        <taxon>Fabaceae</taxon>
        <taxon>Cercidoideae</taxon>
        <taxon>Cercideae</taxon>
        <taxon>Bauhiniinae</taxon>
        <taxon>Bauhinia</taxon>
    </lineage>
</organism>
<protein>
    <submittedName>
        <fullName evidence="1">Uncharacterized protein</fullName>
    </submittedName>
</protein>
<reference evidence="1 2" key="1">
    <citation type="journal article" date="2022" name="DNA Res.">
        <title>Chromosomal-level genome assembly of the orchid tree Bauhinia variegata (Leguminosae; Cercidoideae) supports the allotetraploid origin hypothesis of Bauhinia.</title>
        <authorList>
            <person name="Zhong Y."/>
            <person name="Chen Y."/>
            <person name="Zheng D."/>
            <person name="Pang J."/>
            <person name="Liu Y."/>
            <person name="Luo S."/>
            <person name="Meng S."/>
            <person name="Qian L."/>
            <person name="Wei D."/>
            <person name="Dai S."/>
            <person name="Zhou R."/>
        </authorList>
    </citation>
    <scope>NUCLEOTIDE SEQUENCE [LARGE SCALE GENOMIC DNA]</scope>
    <source>
        <strain evidence="1">BV-YZ2020</strain>
    </source>
</reference>
<accession>A0ACB9LYD2</accession>
<evidence type="ECO:0000313" key="2">
    <source>
        <dbReference type="Proteomes" id="UP000828941"/>
    </source>
</evidence>
<gene>
    <name evidence="1" type="ORF">L6164_024259</name>
</gene>
<dbReference type="EMBL" id="CM039435">
    <property type="protein sequence ID" value="KAI4316262.1"/>
    <property type="molecule type" value="Genomic_DNA"/>
</dbReference>
<name>A0ACB9LYD2_BAUVA</name>
<evidence type="ECO:0000313" key="1">
    <source>
        <dbReference type="EMBL" id="KAI4316262.1"/>
    </source>
</evidence>
<sequence>MKPGVSSLNPYAASYIPLSKREADYRTSVAGNDFKSDDGTSLFTPQPMDQQFLGSNASENLSAPEVFHVKSQPASSSYSPSSQNVTEMTDKQMLDEESEMDLEYLRMTFPGISDQSLADVYMVNGCDLEGAIDMLSQLEFDGVESSQSLPETLDIGDVSESGPSGDPASLKLKNVAAEASTSSSPVASANVS</sequence>